<keyword evidence="9" id="KW-1185">Reference proteome</keyword>
<proteinExistence type="inferred from homology"/>
<dbReference type="GO" id="GO:0003700">
    <property type="term" value="F:DNA-binding transcription factor activity"/>
    <property type="evidence" value="ECO:0007669"/>
    <property type="project" value="InterPro"/>
</dbReference>
<dbReference type="CDD" id="cd08422">
    <property type="entry name" value="PBP2_CrgA_like"/>
    <property type="match status" value="1"/>
</dbReference>
<evidence type="ECO:0000256" key="1">
    <source>
        <dbReference type="ARBA" id="ARBA00009437"/>
    </source>
</evidence>
<organism evidence="6 8">
    <name type="scientific">Pseudoalteromonas lipolytica</name>
    <dbReference type="NCBI Taxonomy" id="570156"/>
    <lineage>
        <taxon>Bacteria</taxon>
        <taxon>Pseudomonadati</taxon>
        <taxon>Pseudomonadota</taxon>
        <taxon>Gammaproteobacteria</taxon>
        <taxon>Alteromonadales</taxon>
        <taxon>Pseudoalteromonadaceae</taxon>
        <taxon>Pseudoalteromonas</taxon>
    </lineage>
</organism>
<dbReference type="Proteomes" id="UP001377972">
    <property type="component" value="Unassembled WGS sequence"/>
</dbReference>
<dbReference type="EMBL" id="JAQPZS010000012">
    <property type="protein sequence ID" value="MEJ6497008.1"/>
    <property type="molecule type" value="Genomic_DNA"/>
</dbReference>
<dbReference type="Gene3D" id="1.10.10.10">
    <property type="entry name" value="Winged helix-like DNA-binding domain superfamily/Winged helix DNA-binding domain"/>
    <property type="match status" value="1"/>
</dbReference>
<feature type="domain" description="HTH lysR-type" evidence="5">
    <location>
        <begin position="1"/>
        <end position="58"/>
    </location>
</feature>
<evidence type="ECO:0000256" key="2">
    <source>
        <dbReference type="ARBA" id="ARBA00023015"/>
    </source>
</evidence>
<reference evidence="6 8" key="1">
    <citation type="submission" date="2015-09" db="EMBL/GenBank/DDBJ databases">
        <title>Draft Genome Sequence of Pseudoalteromonas lipolytica UCD-48B.</title>
        <authorList>
            <person name="Krusor M."/>
            <person name="Coil D.A."/>
            <person name="Lang J.M."/>
            <person name="Eisen J.A."/>
            <person name="Alexiev A."/>
        </authorList>
    </citation>
    <scope>NUCLEOTIDE SEQUENCE [LARGE SCALE GENOMIC DNA]</scope>
    <source>
        <strain evidence="6 8">UCD-48B</strain>
    </source>
</reference>
<dbReference type="GO" id="GO:0003677">
    <property type="term" value="F:DNA binding"/>
    <property type="evidence" value="ECO:0007669"/>
    <property type="project" value="UniProtKB-KW"/>
</dbReference>
<dbReference type="Proteomes" id="UP000050378">
    <property type="component" value="Unassembled WGS sequence"/>
</dbReference>
<keyword evidence="3" id="KW-0238">DNA-binding</keyword>
<dbReference type="AlphaFoldDB" id="A0A0P7DYZ3"/>
<dbReference type="Pfam" id="PF00126">
    <property type="entry name" value="HTH_1"/>
    <property type="match status" value="1"/>
</dbReference>
<evidence type="ECO:0000313" key="9">
    <source>
        <dbReference type="Proteomes" id="UP001377972"/>
    </source>
</evidence>
<dbReference type="OrthoDB" id="9786526at2"/>
<name>A0A0P7DYZ3_9GAMM</name>
<accession>A0A0P7DYZ3</accession>
<gene>
    <name evidence="6" type="ORF">AOG27_14755</name>
    <name evidence="7" type="ORF">PQI24_13250</name>
</gene>
<evidence type="ECO:0000259" key="5">
    <source>
        <dbReference type="PROSITE" id="PS50931"/>
    </source>
</evidence>
<evidence type="ECO:0000313" key="6">
    <source>
        <dbReference type="EMBL" id="KPM82859.1"/>
    </source>
</evidence>
<dbReference type="EMBL" id="LJTC01000009">
    <property type="protein sequence ID" value="KPM82859.1"/>
    <property type="molecule type" value="Genomic_DNA"/>
</dbReference>
<evidence type="ECO:0000256" key="4">
    <source>
        <dbReference type="ARBA" id="ARBA00023163"/>
    </source>
</evidence>
<dbReference type="SUPFAM" id="SSF53850">
    <property type="entry name" value="Periplasmic binding protein-like II"/>
    <property type="match status" value="1"/>
</dbReference>
<dbReference type="PATRIC" id="fig|570156.3.peg.4037"/>
<dbReference type="Pfam" id="PF03466">
    <property type="entry name" value="LysR_substrate"/>
    <property type="match status" value="1"/>
</dbReference>
<dbReference type="PANTHER" id="PTHR30537">
    <property type="entry name" value="HTH-TYPE TRANSCRIPTIONAL REGULATOR"/>
    <property type="match status" value="1"/>
</dbReference>
<dbReference type="InterPro" id="IPR005119">
    <property type="entry name" value="LysR_subst-bd"/>
</dbReference>
<keyword evidence="2" id="KW-0805">Transcription regulation</keyword>
<comment type="caution">
    <text evidence="6">The sequence shown here is derived from an EMBL/GenBank/DDBJ whole genome shotgun (WGS) entry which is preliminary data.</text>
</comment>
<dbReference type="PROSITE" id="PS50931">
    <property type="entry name" value="HTH_LYSR"/>
    <property type="match status" value="1"/>
</dbReference>
<keyword evidence="4" id="KW-0804">Transcription</keyword>
<dbReference type="InterPro" id="IPR058163">
    <property type="entry name" value="LysR-type_TF_proteobact-type"/>
</dbReference>
<comment type="similarity">
    <text evidence="1">Belongs to the LysR transcriptional regulatory family.</text>
</comment>
<reference evidence="7 9" key="2">
    <citation type="submission" date="2023-01" db="EMBL/GenBank/DDBJ databases">
        <title>Trichodesmium-associated heterotrophic epibiont bacteria.</title>
        <authorList>
            <person name="Cleveland C.S."/>
            <person name="Webb E.A."/>
        </authorList>
    </citation>
    <scope>NUCLEOTIDE SEQUENCE [LARGE SCALE GENOMIC DNA]</scope>
    <source>
        <strain evidence="7 9">USCH2</strain>
    </source>
</reference>
<evidence type="ECO:0000313" key="8">
    <source>
        <dbReference type="Proteomes" id="UP000050378"/>
    </source>
</evidence>
<dbReference type="Gene3D" id="3.40.190.290">
    <property type="match status" value="1"/>
</dbReference>
<evidence type="ECO:0000313" key="7">
    <source>
        <dbReference type="EMBL" id="MEJ6497008.1"/>
    </source>
</evidence>
<evidence type="ECO:0000256" key="3">
    <source>
        <dbReference type="ARBA" id="ARBA00023125"/>
    </source>
</evidence>
<dbReference type="STRING" id="570156.AOG27_14755"/>
<dbReference type="InterPro" id="IPR000847">
    <property type="entry name" value="LysR_HTH_N"/>
</dbReference>
<dbReference type="SUPFAM" id="SSF46785">
    <property type="entry name" value="Winged helix' DNA-binding domain"/>
    <property type="match status" value="1"/>
</dbReference>
<dbReference type="PANTHER" id="PTHR30537:SF5">
    <property type="entry name" value="HTH-TYPE TRANSCRIPTIONAL ACTIVATOR TTDR-RELATED"/>
    <property type="match status" value="1"/>
</dbReference>
<protein>
    <submittedName>
        <fullName evidence="6">LysR family transcriptional regulator</fullName>
    </submittedName>
</protein>
<dbReference type="InterPro" id="IPR036388">
    <property type="entry name" value="WH-like_DNA-bd_sf"/>
</dbReference>
<dbReference type="RefSeq" id="WP_054553765.1">
    <property type="nucleotide sequence ID" value="NZ_JAQPZS010000012.1"/>
</dbReference>
<dbReference type="InterPro" id="IPR036390">
    <property type="entry name" value="WH_DNA-bd_sf"/>
</dbReference>
<sequence>MDTNCIKLFVLAAETLNISAAGEQLGLTPSVASAWLAKLEMQVGADLFHRTTRKVTLSLAGMEFLPYAKEILAQQEAALATLGQGNLNISGTLRFAASSTFAQRFIMPILPEFLDRYPDINLELMLSDGQVKLIEGGFDLALRNLAVEDSSLICRRLAKDTRILCASPDYLARNGTPRNPEELIRHQLLVFLNTKPRKLITPNCSDHFSFPPEKSKPRILCDDGASMRIAAKAGVGICMSSLWNIHTELEAGSLIRVLPDYQISDNSAIWLVYPKSNVLTAKVRVLIDFLVEKIGNSPEWETINKK</sequence>